<dbReference type="GO" id="GO:0045879">
    <property type="term" value="P:negative regulation of smoothened signaling pathway"/>
    <property type="evidence" value="ECO:0007669"/>
    <property type="project" value="TreeGrafter"/>
</dbReference>
<comment type="caution">
    <text evidence="10">The sequence shown here is derived from an EMBL/GenBank/DDBJ whole genome shotgun (WGS) entry which is preliminary data.</text>
</comment>
<feature type="transmembrane region" description="Helical" evidence="8">
    <location>
        <begin position="521"/>
        <end position="542"/>
    </location>
</feature>
<feature type="transmembrane region" description="Helical" evidence="8">
    <location>
        <begin position="347"/>
        <end position="366"/>
    </location>
</feature>
<dbReference type="InterPro" id="IPR000731">
    <property type="entry name" value="SSD"/>
</dbReference>
<dbReference type="PANTHER" id="PTHR46022">
    <property type="entry name" value="PROTEIN PATCHED"/>
    <property type="match status" value="1"/>
</dbReference>
<dbReference type="PANTHER" id="PTHR46022:SF5">
    <property type="entry name" value="PROTEIN PATCHED HOMOLOG 1"/>
    <property type="match status" value="1"/>
</dbReference>
<reference evidence="10" key="1">
    <citation type="submission" date="2023-06" db="EMBL/GenBank/DDBJ databases">
        <title>Reference genome for the Northern bat (Eptesicus nilssonii), a most northern bat species.</title>
        <authorList>
            <person name="Laine V.N."/>
            <person name="Pulliainen A.T."/>
            <person name="Lilley T.M."/>
        </authorList>
    </citation>
    <scope>NUCLEOTIDE SEQUENCE</scope>
    <source>
        <strain evidence="10">BLF_Eptnil</strain>
        <tissue evidence="10">Kidney</tissue>
    </source>
</reference>
<feature type="region of interest" description="Disordered" evidence="7">
    <location>
        <begin position="1319"/>
        <end position="1407"/>
    </location>
</feature>
<evidence type="ECO:0000313" key="10">
    <source>
        <dbReference type="EMBL" id="KAK1334643.1"/>
    </source>
</evidence>
<dbReference type="GO" id="GO:0005119">
    <property type="term" value="F:smoothened binding"/>
    <property type="evidence" value="ECO:0007669"/>
    <property type="project" value="TreeGrafter"/>
</dbReference>
<dbReference type="GO" id="GO:0005886">
    <property type="term" value="C:plasma membrane"/>
    <property type="evidence" value="ECO:0007669"/>
    <property type="project" value="TreeGrafter"/>
</dbReference>
<dbReference type="Gene3D" id="1.20.1640.10">
    <property type="entry name" value="Multidrug efflux transporter AcrB transmembrane domain"/>
    <property type="match status" value="2"/>
</dbReference>
<feature type="transmembrane region" description="Helical" evidence="8">
    <location>
        <begin position="746"/>
        <end position="763"/>
    </location>
</feature>
<evidence type="ECO:0000259" key="9">
    <source>
        <dbReference type="PROSITE" id="PS50156"/>
    </source>
</evidence>
<protein>
    <recommendedName>
        <fullName evidence="9">SSD domain-containing protein</fullName>
    </recommendedName>
</protein>
<feature type="transmembrane region" description="Helical" evidence="8">
    <location>
        <begin position="573"/>
        <end position="596"/>
    </location>
</feature>
<accession>A0AA40HNY0</accession>
<dbReference type="PROSITE" id="PS50156">
    <property type="entry name" value="SSD"/>
    <property type="match status" value="1"/>
</dbReference>
<feature type="transmembrane region" description="Helical" evidence="8">
    <location>
        <begin position="1076"/>
        <end position="1097"/>
    </location>
</feature>
<feature type="transmembrane region" description="Helical" evidence="8">
    <location>
        <begin position="1202"/>
        <end position="1227"/>
    </location>
</feature>
<dbReference type="InterPro" id="IPR053958">
    <property type="entry name" value="HMGCR/SNAP/NPC1-like_SSD"/>
</dbReference>
<keyword evidence="4 8" id="KW-1133">Transmembrane helix</keyword>
<feature type="domain" description="SSD" evidence="9">
    <location>
        <begin position="346"/>
        <end position="598"/>
    </location>
</feature>
<evidence type="ECO:0000256" key="4">
    <source>
        <dbReference type="ARBA" id="ARBA00022989"/>
    </source>
</evidence>
<dbReference type="GO" id="GO:0008158">
    <property type="term" value="F:hedgehog receptor activity"/>
    <property type="evidence" value="ECO:0007669"/>
    <property type="project" value="TreeGrafter"/>
</dbReference>
<comment type="similarity">
    <text evidence="2">Belongs to the patched family.</text>
</comment>
<dbReference type="EMBL" id="JAULJE010000015">
    <property type="protein sequence ID" value="KAK1334643.1"/>
    <property type="molecule type" value="Genomic_DNA"/>
</dbReference>
<feature type="transmembrane region" description="Helical" evidence="8">
    <location>
        <begin position="1103"/>
        <end position="1125"/>
    </location>
</feature>
<dbReference type="FunFam" id="1.20.1640.10:FF:000007">
    <property type="entry name" value="Protein patched homolog 1"/>
    <property type="match status" value="1"/>
</dbReference>
<feature type="transmembrane region" description="Helical" evidence="8">
    <location>
        <begin position="1132"/>
        <end position="1158"/>
    </location>
</feature>
<evidence type="ECO:0000256" key="5">
    <source>
        <dbReference type="ARBA" id="ARBA00023136"/>
    </source>
</evidence>
<keyword evidence="3 8" id="KW-0812">Transmembrane</keyword>
<evidence type="ECO:0000256" key="1">
    <source>
        <dbReference type="ARBA" id="ARBA00004141"/>
    </source>
</evidence>
<feature type="transmembrane region" description="Helical" evidence="8">
    <location>
        <begin position="378"/>
        <end position="403"/>
    </location>
</feature>
<evidence type="ECO:0000256" key="8">
    <source>
        <dbReference type="SAM" id="Phobius"/>
    </source>
</evidence>
<dbReference type="SUPFAM" id="SSF82866">
    <property type="entry name" value="Multidrug efflux transporter AcrB transmembrane domain"/>
    <property type="match status" value="2"/>
</dbReference>
<dbReference type="GO" id="GO:0097108">
    <property type="term" value="F:hedgehog family protein binding"/>
    <property type="evidence" value="ECO:0007669"/>
    <property type="project" value="TreeGrafter"/>
</dbReference>
<keyword evidence="11" id="KW-1185">Reference proteome</keyword>
<keyword evidence="5 8" id="KW-0472">Membrane</keyword>
<evidence type="ECO:0000313" key="11">
    <source>
        <dbReference type="Proteomes" id="UP001177744"/>
    </source>
</evidence>
<name>A0AA40HNY0_CNENI</name>
<feature type="compositionally biased region" description="Pro residues" evidence="7">
    <location>
        <begin position="1344"/>
        <end position="1353"/>
    </location>
</feature>
<comment type="subcellular location">
    <subcellularLocation>
        <location evidence="1">Membrane</location>
        <topology evidence="1">Multi-pass membrane protein</topology>
    </subcellularLocation>
</comment>
<feature type="compositionally biased region" description="Low complexity" evidence="7">
    <location>
        <begin position="1267"/>
        <end position="1276"/>
    </location>
</feature>
<gene>
    <name evidence="10" type="ORF">QTO34_005651</name>
</gene>
<feature type="region of interest" description="Disordered" evidence="7">
    <location>
        <begin position="1239"/>
        <end position="1282"/>
    </location>
</feature>
<evidence type="ECO:0000256" key="7">
    <source>
        <dbReference type="SAM" id="MobiDB-lite"/>
    </source>
</evidence>
<feature type="transmembrane region" description="Helical" evidence="8">
    <location>
        <begin position="409"/>
        <end position="430"/>
    </location>
</feature>
<organism evidence="10 11">
    <name type="scientific">Cnephaeus nilssonii</name>
    <name type="common">Northern bat</name>
    <name type="synonym">Eptesicus nilssonii</name>
    <dbReference type="NCBI Taxonomy" id="3371016"/>
    <lineage>
        <taxon>Eukaryota</taxon>
        <taxon>Metazoa</taxon>
        <taxon>Chordata</taxon>
        <taxon>Craniata</taxon>
        <taxon>Vertebrata</taxon>
        <taxon>Euteleostomi</taxon>
        <taxon>Mammalia</taxon>
        <taxon>Eutheria</taxon>
        <taxon>Laurasiatheria</taxon>
        <taxon>Chiroptera</taxon>
        <taxon>Yangochiroptera</taxon>
        <taxon>Vespertilionidae</taxon>
        <taxon>Cnephaeus</taxon>
    </lineage>
</organism>
<dbReference type="Pfam" id="PF12349">
    <property type="entry name" value="Sterol-sensing"/>
    <property type="match status" value="3"/>
</dbReference>
<dbReference type="Proteomes" id="UP001177744">
    <property type="component" value="Unassembled WGS sequence"/>
</dbReference>
<evidence type="ECO:0000256" key="3">
    <source>
        <dbReference type="ARBA" id="ARBA00022692"/>
    </source>
</evidence>
<evidence type="ECO:0000256" key="6">
    <source>
        <dbReference type="ARBA" id="ARBA00023180"/>
    </source>
</evidence>
<sequence>MPSFGWAAGVQAWCWGRGSGFLSTFRITWELPEHRLPARGGSTWHLCFLDADQKIGEEAMFNPQLMIQTPKEEGANVLTTEALRQHLDSALQASRVHVYMYNRQWKLEHLCYKSGELITETGYMDQIIEYLYPCLIITPLDCFWEGAKLQSGTAYLLGKPPLQWTNFDPLEFLEELKKINYQVDSWEEMLNKAEVGHGYMDRPCLNPADPDCPVTAPNKNATKPLDMALVLSGGCHGLSRKYMHWQEELIVGGTVKNSTGKLVSAHALQTMFQLMTPKQMYEHFKGYEYVSHINWNEDKAAAILEAWQRTYVEVVHQSVAQNSSQKVLSFTTTTLDDILKSFSDVSVIRVASGYLLMLAYACLTMLRWDCSKSQGAVGLAGVLLVALSVAAGLGLCSLIGISFNAATTQVLPFLALGVGVDDVFLLAHAFSERDRTKESLLSRDSTGGVDGTENAPVPVLGEGGVSLWGCRRQHSPSRGSGFVFELFVQALLSGNLLCAALSTVLSCPQDRTGECLKRTGASVALTSISNVTAFFMAALIPIPALRAFSLQVIPPVRIVTCLPNKPRLQLVQFLTQAAVVVVFNFAMVLLIFPAILSMDLYRREDRRLDIFCCFTRVIQVEPQAYTETHDSTRCSPPPPYSSHSFAHETQITMQSTVQLRTEYDPHTHVYYTTAEPLSEISVQPVTLTQDTLGGQSPESTSSTRDLLSQFSDSGPHCLEPPCTKWTLSSFAEKHYAPFLLKPRAKVVVIFLFLGLLGLSLYGTTRVRDGLDLTDIVPRETREYDFIAAQFKYFSFYNMYIVTQKADYPNIQHLLYDLHKSFSTVKYVMLEENRQLPKMWLHYFRDWLQGLQDAFDSDWETGKIMPNNYKNGSDDGVLAYKLLVQTGSRDKPIDISQLTKRRLVDADGIINPSAFYIYLTAWVSNDPVAYAASQANIRPHRPEWVHDKADYMPETRLRIGSLLSATEHLCSVRAAESERSLRGRLVLRCAPEEGGPVCGSSAFGLEMVASTLVPAAEPIEYAQFPFYLNGLHDTSDFVEAIEKVRTICNNYTSLGLSSYPNGYPFLFWEQYLGLRHWLLLSISVVLACTFFVCAVFLLNPWTAGIIVTVLALMTVELFGMMGLIGIKLSAVPVVILIASVGIGVEFTVHVALAFLTAIGDKNRRAVLALEHMFAPVLDGAVSTLLGVLMLAGSEFDFIVRYFFAVLAILTILGVLNGLVLLPVLLSFFGPYPEVSPANGLSRLPTPSPEPPPSVVRFAVPPRHANTGSDSSDSEYSSQTTVSGISEELRQYEAQQGSRGPAHQVIVEATENPVFARSSVVHPEARHHPPSSSRPQPHLDSGSLPPGRPGPQPQREPPREGLRPPPYRPRRDAFEISTEGHSGPSNRDRGGPRGARSHNPRHPVFTATGSSVPSYCQPITTVTASASVTVAVHPPPAPGRHPRGGLCPGYEDYPQTDPGLFEDPHVPFNVRCERRGSKVEVIELQDVECEERPRGSGSS</sequence>
<evidence type="ECO:0000256" key="2">
    <source>
        <dbReference type="ARBA" id="ARBA00005585"/>
    </source>
</evidence>
<keyword evidence="6" id="KW-0325">Glycoprotein</keyword>
<proteinExistence type="inferred from homology"/>